<reference evidence="7 8" key="1">
    <citation type="submission" date="2010-11" db="EMBL/GenBank/DDBJ databases">
        <authorList>
            <person name="Durkin A.S."/>
            <person name="Madupu R."/>
            <person name="Torralba M."/>
            <person name="Gillis M."/>
            <person name="Methe B."/>
            <person name="Sutton G."/>
            <person name="Nelson K.E."/>
        </authorList>
    </citation>
    <scope>NUCLEOTIDE SEQUENCE [LARGE SCALE GENOMIC DNA]</scope>
    <source>
        <strain evidence="7 8">UPII 345-E</strain>
    </source>
</reference>
<protein>
    <recommendedName>
        <fullName evidence="6">Putrescine transporter</fullName>
    </recommendedName>
</protein>
<dbReference type="InterPro" id="IPR002293">
    <property type="entry name" value="AA/rel_permease1"/>
</dbReference>
<comment type="caution">
    <text evidence="7">The sequence shown here is derived from an EMBL/GenBank/DDBJ whole genome shotgun (WGS) entry which is preliminary data.</text>
</comment>
<dbReference type="RefSeq" id="WP_007553695.1">
    <property type="nucleotide sequence ID" value="NZ_AENT01000001.1"/>
</dbReference>
<evidence type="ECO:0000256" key="2">
    <source>
        <dbReference type="ARBA" id="ARBA00022475"/>
    </source>
</evidence>
<evidence type="ECO:0000256" key="1">
    <source>
        <dbReference type="ARBA" id="ARBA00004651"/>
    </source>
</evidence>
<dbReference type="InterPro" id="IPR027566">
    <property type="entry name" value="Symport/antiport_PotE"/>
</dbReference>
<keyword evidence="5 6" id="KW-0472">Membrane</keyword>
<evidence type="ECO:0000256" key="6">
    <source>
        <dbReference type="HAMAP-Rule" id="MF_02073"/>
    </source>
</evidence>
<keyword evidence="2 6" id="KW-1003">Cell membrane</keyword>
<evidence type="ECO:0000313" key="7">
    <source>
        <dbReference type="EMBL" id="EFR43355.1"/>
    </source>
</evidence>
<dbReference type="Proteomes" id="UP000004594">
    <property type="component" value="Unassembled WGS sequence"/>
</dbReference>
<feature type="transmembrane region" description="Helical" evidence="6">
    <location>
        <begin position="181"/>
        <end position="203"/>
    </location>
</feature>
<dbReference type="eggNOG" id="COG0531">
    <property type="taxonomic scope" value="Bacteria"/>
</dbReference>
<dbReference type="EMBL" id="AENT01000001">
    <property type="protein sequence ID" value="EFR43355.1"/>
    <property type="molecule type" value="Genomic_DNA"/>
</dbReference>
<feature type="transmembrane region" description="Helical" evidence="6">
    <location>
        <begin position="384"/>
        <end position="401"/>
    </location>
</feature>
<proteinExistence type="inferred from homology"/>
<dbReference type="PANTHER" id="PTHR42770">
    <property type="entry name" value="AMINO ACID TRANSPORTER-RELATED"/>
    <property type="match status" value="1"/>
</dbReference>
<accession>E4L769</accession>
<comment type="similarity">
    <text evidence="6">Belongs to the amino acid-polyamine-organocation (APC) superfamily. Basic amino acid/polyamine antiporter (APA) (TC 2.A.3.2) family.</text>
</comment>
<keyword evidence="3 6" id="KW-0812">Transmembrane</keyword>
<organism evidence="7 8">
    <name type="scientific">Dialister micraerophilus UPII 345-E</name>
    <dbReference type="NCBI Taxonomy" id="910314"/>
    <lineage>
        <taxon>Bacteria</taxon>
        <taxon>Bacillati</taxon>
        <taxon>Bacillota</taxon>
        <taxon>Negativicutes</taxon>
        <taxon>Veillonellales</taxon>
        <taxon>Veillonellaceae</taxon>
        <taxon>Dialister</taxon>
    </lineage>
</organism>
<comment type="subcellular location">
    <subcellularLocation>
        <location evidence="1 6">Cell membrane</location>
        <topology evidence="1 6">Multi-pass membrane protein</topology>
    </subcellularLocation>
</comment>
<dbReference type="AlphaFoldDB" id="E4L769"/>
<dbReference type="Gene3D" id="1.20.1740.10">
    <property type="entry name" value="Amino acid/polyamine transporter I"/>
    <property type="match status" value="1"/>
</dbReference>
<evidence type="ECO:0000256" key="4">
    <source>
        <dbReference type="ARBA" id="ARBA00022989"/>
    </source>
</evidence>
<feature type="transmembrane region" description="Helical" evidence="6">
    <location>
        <begin position="348"/>
        <end position="372"/>
    </location>
</feature>
<dbReference type="NCBIfam" id="NF007938">
    <property type="entry name" value="PRK10655.1"/>
    <property type="match status" value="1"/>
</dbReference>
<dbReference type="InterPro" id="IPR050367">
    <property type="entry name" value="APC_superfamily"/>
</dbReference>
<dbReference type="GO" id="GO:0015496">
    <property type="term" value="F:putrescine:ornithine antiporter activity"/>
    <property type="evidence" value="ECO:0007669"/>
    <property type="project" value="InterPro"/>
</dbReference>
<dbReference type="Pfam" id="PF13520">
    <property type="entry name" value="AA_permease_2"/>
    <property type="match status" value="1"/>
</dbReference>
<feature type="transmembrane region" description="Helical" evidence="6">
    <location>
        <begin position="7"/>
        <end position="28"/>
    </location>
</feature>
<feature type="transmembrane region" description="Helical" evidence="6">
    <location>
        <begin position="269"/>
        <end position="301"/>
    </location>
</feature>
<keyword evidence="4 6" id="KW-1133">Transmembrane helix</keyword>
<gene>
    <name evidence="7" type="primary">potE_1</name>
    <name evidence="7" type="ORF">HMPREF9220_1362</name>
</gene>
<feature type="transmembrane region" description="Helical" evidence="6">
    <location>
        <begin position="224"/>
        <end position="249"/>
    </location>
</feature>
<sequence length="433" mass="46593">MGKNKLNLFQLTIMTAVSMMGSGIVMLPAKLGQIGAISIFSWIVTAIGSVCLAIVFGKCGMYSQKEGGMVGYAEYAFGHSGNFLVSYSYGISCVIANTAMALSGAGYLAELVGVSLTPFETAIWTAVILWASTILNWRGPGFTGKVSSFTVWGVIIACGLLCTLGWFWFSPSLYLYNWNVSGLPFAGAVTESITMTLWAFLGLETACANAERVENPHKNIPRAILFGITLAALCYIVTTNIMFGIVPASELANSSAPFGFVFKQMFNGYVGNIIILLILINDFGALVSWQFTAANVFLAAANAGHFPKIFKKLNSFSAPVLGMIILTLIQTALAFMTVSPTLIKQYEILVDLSVITTIVAYLLSMASVRVLMRTAGCDEHEIKYISMLAMIGSVYSLYACYASGLQAMAYGGLAIFLGWVLYGRVADNGKREI</sequence>
<feature type="transmembrane region" description="Helical" evidence="6">
    <location>
        <begin position="34"/>
        <end position="56"/>
    </location>
</feature>
<dbReference type="OrthoDB" id="178667at2"/>
<dbReference type="GO" id="GO:0005886">
    <property type="term" value="C:plasma membrane"/>
    <property type="evidence" value="ECO:0007669"/>
    <property type="project" value="UniProtKB-SubCell"/>
</dbReference>
<dbReference type="PIRSF" id="PIRSF006060">
    <property type="entry name" value="AA_transporter"/>
    <property type="match status" value="1"/>
</dbReference>
<feature type="transmembrane region" description="Helical" evidence="6">
    <location>
        <begin position="313"/>
        <end position="336"/>
    </location>
</feature>
<feature type="transmembrane region" description="Helical" evidence="6">
    <location>
        <begin position="121"/>
        <end position="137"/>
    </location>
</feature>
<feature type="transmembrane region" description="Helical" evidence="6">
    <location>
        <begin position="407"/>
        <end position="425"/>
    </location>
</feature>
<dbReference type="PANTHER" id="PTHR42770:SF6">
    <property type="entry name" value="PUTRESCINE TRANSPORTER POTE"/>
    <property type="match status" value="1"/>
</dbReference>
<evidence type="ECO:0000256" key="5">
    <source>
        <dbReference type="ARBA" id="ARBA00023136"/>
    </source>
</evidence>
<dbReference type="HAMAP" id="MF_02073">
    <property type="entry name" value="Putrescine_transp"/>
    <property type="match status" value="1"/>
</dbReference>
<keyword evidence="6" id="KW-0813">Transport</keyword>
<evidence type="ECO:0000256" key="3">
    <source>
        <dbReference type="ARBA" id="ARBA00022692"/>
    </source>
</evidence>
<evidence type="ECO:0000313" key="8">
    <source>
        <dbReference type="Proteomes" id="UP000004594"/>
    </source>
</evidence>
<name>E4L769_9FIRM</name>
<feature type="transmembrane region" description="Helical" evidence="6">
    <location>
        <begin position="149"/>
        <end position="169"/>
    </location>
</feature>
<feature type="transmembrane region" description="Helical" evidence="6">
    <location>
        <begin position="87"/>
        <end position="109"/>
    </location>
</feature>